<organism evidence="1 2">
    <name type="scientific">Tepidibacter hydrothermalis</name>
    <dbReference type="NCBI Taxonomy" id="3036126"/>
    <lineage>
        <taxon>Bacteria</taxon>
        <taxon>Bacillati</taxon>
        <taxon>Bacillota</taxon>
        <taxon>Clostridia</taxon>
        <taxon>Peptostreptococcales</taxon>
        <taxon>Peptostreptococcaceae</taxon>
        <taxon>Tepidibacter</taxon>
    </lineage>
</organism>
<keyword evidence="2" id="KW-1185">Reference proteome</keyword>
<evidence type="ECO:0008006" key="3">
    <source>
        <dbReference type="Google" id="ProtNLM"/>
    </source>
</evidence>
<reference evidence="1 2" key="1">
    <citation type="submission" date="2023-03" db="EMBL/GenBank/DDBJ databases">
        <title>Complete genome sequence of Tepidibacter sp. SWIR-1, isolated from a deep-sea hydrothermal vent.</title>
        <authorList>
            <person name="Li X."/>
        </authorList>
    </citation>
    <scope>NUCLEOTIDE SEQUENCE [LARGE SCALE GENOMIC DNA]</scope>
    <source>
        <strain evidence="1 2">SWIR-1</strain>
    </source>
</reference>
<evidence type="ECO:0000313" key="1">
    <source>
        <dbReference type="EMBL" id="WFD11384.1"/>
    </source>
</evidence>
<accession>A0ABY8EHX4</accession>
<dbReference type="EMBL" id="CP120733">
    <property type="protein sequence ID" value="WFD11384.1"/>
    <property type="molecule type" value="Genomic_DNA"/>
</dbReference>
<evidence type="ECO:0000313" key="2">
    <source>
        <dbReference type="Proteomes" id="UP001222800"/>
    </source>
</evidence>
<sequence length="245" mass="29295">MNKKIIIDIPFNVKFQPFSPTFFNNHKVSFYKSQTKEWIDYRIDIFMKYTAKSLINQTNQSFICLVRYEKDTEDLVMNAISKYDKLPNNILFTSNADDIINQCIKDYEYAYFVRLDCDDMYASTFIDQLYNMEHEKNLQCILCKKGYIYDINNDELGEIDHYSPPFYCLVYKTSDYLSNFRYKLKNDHLSAFQLNHKALTERDYIIIVHKKNTQNEYDDISSQYPVITITDKKKKDSILKDWGLL</sequence>
<gene>
    <name evidence="1" type="ORF">P4S50_04715</name>
</gene>
<protein>
    <recommendedName>
        <fullName evidence="3">Rhamnosyl transferase</fullName>
    </recommendedName>
</protein>
<dbReference type="Proteomes" id="UP001222800">
    <property type="component" value="Chromosome"/>
</dbReference>
<name>A0ABY8EHX4_9FIRM</name>
<dbReference type="RefSeq" id="WP_277733421.1">
    <property type="nucleotide sequence ID" value="NZ_CP120733.1"/>
</dbReference>
<proteinExistence type="predicted"/>